<sequence length="296" mass="31470">MTTIIGTENSELLTGSLEAEEIYGLAGDDTINGLESGDLISGNQGNDILNGNAGGDTLRGGKGNDNISGDLGSDNIYGDVGTDTLTGGEGFDNFVLQRQNQPPTGNPDINQADLITDFNLEQDAIGLLGGITFEDLNIFQGSNELADSTIIQDAVTGEFLAILSGVNSSELTEDQFRIFVQQLGPYSSSTQDPGKIDSAIPGFISSEGEGLIRPDSIVNPRFAAWATGFQNYSPASGVDERFQTPELTLEPTAITVEEGDRRQPTPNPSQEGRGRQETGGKLLMDSLPQVMREHPR</sequence>
<dbReference type="GO" id="GO:0005576">
    <property type="term" value="C:extracellular region"/>
    <property type="evidence" value="ECO:0007669"/>
    <property type="project" value="UniProtKB-SubCell"/>
</dbReference>
<dbReference type="Proteomes" id="UP000269154">
    <property type="component" value="Unassembled WGS sequence"/>
</dbReference>
<dbReference type="AlphaFoldDB" id="A0A3N6P9F9"/>
<name>A0A3N6P9F9_9CYAN</name>
<dbReference type="RefSeq" id="WP_124155740.1">
    <property type="nucleotide sequence ID" value="NZ_CAWOLW010000353.1"/>
</dbReference>
<dbReference type="PANTHER" id="PTHR38340:SF1">
    <property type="entry name" value="S-LAYER PROTEIN"/>
    <property type="match status" value="1"/>
</dbReference>
<dbReference type="OrthoDB" id="467677at2"/>
<dbReference type="EMBL" id="RCBY01000416">
    <property type="protein sequence ID" value="RQH20442.1"/>
    <property type="molecule type" value="Genomic_DNA"/>
</dbReference>
<evidence type="ECO:0000256" key="3">
    <source>
        <dbReference type="SAM" id="MobiDB-lite"/>
    </source>
</evidence>
<gene>
    <name evidence="4" type="ORF">D5R40_32010</name>
</gene>
<dbReference type="SUPFAM" id="SSF51120">
    <property type="entry name" value="beta-Roll"/>
    <property type="match status" value="1"/>
</dbReference>
<evidence type="ECO:0000256" key="1">
    <source>
        <dbReference type="ARBA" id="ARBA00004613"/>
    </source>
</evidence>
<evidence type="ECO:0000313" key="5">
    <source>
        <dbReference type="Proteomes" id="UP000269154"/>
    </source>
</evidence>
<dbReference type="PROSITE" id="PS00330">
    <property type="entry name" value="HEMOLYSIN_CALCIUM"/>
    <property type="match status" value="1"/>
</dbReference>
<dbReference type="InterPro" id="IPR001343">
    <property type="entry name" value="Hemolysn_Ca-bd"/>
</dbReference>
<dbReference type="GO" id="GO:0005509">
    <property type="term" value="F:calcium ion binding"/>
    <property type="evidence" value="ECO:0007669"/>
    <property type="project" value="InterPro"/>
</dbReference>
<feature type="region of interest" description="Disordered" evidence="3">
    <location>
        <begin position="251"/>
        <end position="296"/>
    </location>
</feature>
<dbReference type="InterPro" id="IPR011049">
    <property type="entry name" value="Serralysin-like_metalloprot_C"/>
</dbReference>
<protein>
    <submittedName>
        <fullName evidence="4">Calcium-binding protein</fullName>
    </submittedName>
</protein>
<evidence type="ECO:0000256" key="2">
    <source>
        <dbReference type="ARBA" id="ARBA00022525"/>
    </source>
</evidence>
<accession>A0A3N6P9F9</accession>
<dbReference type="PANTHER" id="PTHR38340">
    <property type="entry name" value="S-LAYER PROTEIN"/>
    <property type="match status" value="1"/>
</dbReference>
<proteinExistence type="predicted"/>
<comment type="caution">
    <text evidence="4">The sequence shown here is derived from an EMBL/GenBank/DDBJ whole genome shotgun (WGS) entry which is preliminary data.</text>
</comment>
<dbReference type="InterPro" id="IPR018511">
    <property type="entry name" value="Hemolysin-typ_Ca-bd_CS"/>
</dbReference>
<organism evidence="4 5">
    <name type="scientific">Okeania hirsuta</name>
    <dbReference type="NCBI Taxonomy" id="1458930"/>
    <lineage>
        <taxon>Bacteria</taxon>
        <taxon>Bacillati</taxon>
        <taxon>Cyanobacteriota</taxon>
        <taxon>Cyanophyceae</taxon>
        <taxon>Oscillatoriophycideae</taxon>
        <taxon>Oscillatoriales</taxon>
        <taxon>Microcoleaceae</taxon>
        <taxon>Okeania</taxon>
    </lineage>
</organism>
<dbReference type="PRINTS" id="PR00313">
    <property type="entry name" value="CABNDNGRPT"/>
</dbReference>
<dbReference type="Pfam" id="PF00353">
    <property type="entry name" value="HemolysinCabind"/>
    <property type="match status" value="2"/>
</dbReference>
<comment type="subcellular location">
    <subcellularLocation>
        <location evidence="1">Secreted</location>
    </subcellularLocation>
</comment>
<evidence type="ECO:0000313" key="4">
    <source>
        <dbReference type="EMBL" id="RQH20442.1"/>
    </source>
</evidence>
<keyword evidence="2" id="KW-0964">Secreted</keyword>
<dbReference type="InterPro" id="IPR050557">
    <property type="entry name" value="RTX_toxin/Mannuronan_C5-epim"/>
</dbReference>
<dbReference type="Gene3D" id="2.150.10.10">
    <property type="entry name" value="Serralysin-like metalloprotease, C-terminal"/>
    <property type="match status" value="2"/>
</dbReference>
<reference evidence="4 5" key="1">
    <citation type="journal article" date="2018" name="ACS Chem. Biol.">
        <title>Ketoreductase domain dysfunction expands chemodiversity: malyngamide biosynthesis in the cyanobacterium Okeania hirsuta.</title>
        <authorList>
            <person name="Moss N.A."/>
            <person name="Leao T."/>
            <person name="Rankin M."/>
            <person name="McCullough T.M."/>
            <person name="Qu P."/>
            <person name="Korobeynikov A."/>
            <person name="Smith J.L."/>
            <person name="Gerwick L."/>
            <person name="Gerwick W.H."/>
        </authorList>
    </citation>
    <scope>NUCLEOTIDE SEQUENCE [LARGE SCALE GENOMIC DNA]</scope>
    <source>
        <strain evidence="4 5">PAB10Feb10-1</strain>
    </source>
</reference>
<keyword evidence="5" id="KW-1185">Reference proteome</keyword>